<sequence>MADAFQFSISVGFTQQINKKPECPGHPCRRLPCRSLLINITIHTTSIANASQTFVMGIIYFLG</sequence>
<dbReference type="HOGENOM" id="CLU_2880981_0_0_10"/>
<reference evidence="1" key="1">
    <citation type="submission" date="2011-09" db="EMBL/GenBank/DDBJ databases">
        <title>The permanent draft genome of Mucilaginibacter paludis DSM 18603.</title>
        <authorList>
            <consortium name="US DOE Joint Genome Institute (JGI-PGF)"/>
            <person name="Lucas S."/>
            <person name="Han J."/>
            <person name="Lapidus A."/>
            <person name="Bruce D."/>
            <person name="Goodwin L."/>
            <person name="Pitluck S."/>
            <person name="Peters L."/>
            <person name="Kyrpides N."/>
            <person name="Mavromatis K."/>
            <person name="Ivanova N."/>
            <person name="Mikhailova N."/>
            <person name="Held B."/>
            <person name="Detter J.C."/>
            <person name="Tapia R."/>
            <person name="Han C."/>
            <person name="Land M."/>
            <person name="Hauser L."/>
            <person name="Markowitz V."/>
            <person name="Cheng J.-F."/>
            <person name="Hugenholtz P."/>
            <person name="Woyke T."/>
            <person name="Wu D."/>
            <person name="Tindall B."/>
            <person name="Brambilla E."/>
            <person name="Klenk H.-P."/>
            <person name="Eisen J.A."/>
        </authorList>
    </citation>
    <scope>NUCLEOTIDE SEQUENCE [LARGE SCALE GENOMIC DNA]</scope>
    <source>
        <strain evidence="1">DSM 18603</strain>
    </source>
</reference>
<name>H1YIN9_9SPHI</name>
<evidence type="ECO:0000313" key="2">
    <source>
        <dbReference type="Proteomes" id="UP000002774"/>
    </source>
</evidence>
<accession>H1YIN9</accession>
<organism evidence="1 2">
    <name type="scientific">Mucilaginibacter paludis DSM 18603</name>
    <dbReference type="NCBI Taxonomy" id="714943"/>
    <lineage>
        <taxon>Bacteria</taxon>
        <taxon>Pseudomonadati</taxon>
        <taxon>Bacteroidota</taxon>
        <taxon>Sphingobacteriia</taxon>
        <taxon>Sphingobacteriales</taxon>
        <taxon>Sphingobacteriaceae</taxon>
        <taxon>Mucilaginibacter</taxon>
    </lineage>
</organism>
<evidence type="ECO:0000313" key="1">
    <source>
        <dbReference type="EMBL" id="EHQ27584.1"/>
    </source>
</evidence>
<dbReference type="Proteomes" id="UP000002774">
    <property type="component" value="Chromosome"/>
</dbReference>
<keyword evidence="2" id="KW-1185">Reference proteome</keyword>
<dbReference type="AlphaFoldDB" id="H1YIN9"/>
<protein>
    <submittedName>
        <fullName evidence="1">Uncharacterized protein</fullName>
    </submittedName>
</protein>
<dbReference type="EMBL" id="CM001403">
    <property type="protein sequence ID" value="EHQ27584.1"/>
    <property type="molecule type" value="Genomic_DNA"/>
</dbReference>
<proteinExistence type="predicted"/>
<gene>
    <name evidence="1" type="ORF">Mucpa_3486</name>
</gene>